<evidence type="ECO:0000256" key="10">
    <source>
        <dbReference type="ARBA" id="ARBA00031338"/>
    </source>
</evidence>
<keyword evidence="8" id="KW-0539">Nucleus</keyword>
<keyword evidence="5" id="KW-0132">Cell division</keyword>
<dbReference type="GO" id="GO:0070979">
    <property type="term" value="P:protein K11-linked ubiquitination"/>
    <property type="evidence" value="ECO:0007669"/>
    <property type="project" value="TreeGrafter"/>
</dbReference>
<proteinExistence type="inferred from homology"/>
<evidence type="ECO:0000256" key="9">
    <source>
        <dbReference type="ARBA" id="ARBA00023306"/>
    </source>
</evidence>
<evidence type="ECO:0000256" key="7">
    <source>
        <dbReference type="ARBA" id="ARBA00022786"/>
    </source>
</evidence>
<dbReference type="GO" id="GO:0051301">
    <property type="term" value="P:cell division"/>
    <property type="evidence" value="ECO:0007669"/>
    <property type="project" value="UniProtKB-KW"/>
</dbReference>
<evidence type="ECO:0000256" key="5">
    <source>
        <dbReference type="ARBA" id="ARBA00022618"/>
    </source>
</evidence>
<dbReference type="OMA" id="PHDDIAV"/>
<name>A0A336LCX2_CULSO</name>
<evidence type="ECO:0000313" key="12">
    <source>
        <dbReference type="EMBL" id="SSX14405.1"/>
    </source>
</evidence>
<evidence type="ECO:0000256" key="4">
    <source>
        <dbReference type="ARBA" id="ARBA00013935"/>
    </source>
</evidence>
<keyword evidence="9" id="KW-0131">Cell cycle</keyword>
<keyword evidence="6" id="KW-0498">Mitosis</keyword>
<evidence type="ECO:0000256" key="2">
    <source>
        <dbReference type="ARBA" id="ARBA00004906"/>
    </source>
</evidence>
<protein>
    <recommendedName>
        <fullName evidence="4">Anaphase-promoting complex subunit 13</fullName>
    </recommendedName>
    <alternativeName>
        <fullName evidence="10">Cyclosome subunit 13</fullName>
    </alternativeName>
</protein>
<evidence type="ECO:0000256" key="11">
    <source>
        <dbReference type="ARBA" id="ARBA00045696"/>
    </source>
</evidence>
<dbReference type="EMBL" id="UFQT01002630">
    <property type="protein sequence ID" value="SSX33815.1"/>
    <property type="molecule type" value="Genomic_DNA"/>
</dbReference>
<comment type="subcellular location">
    <subcellularLocation>
        <location evidence="1">Nucleus</location>
    </subcellularLocation>
</comment>
<evidence type="ECO:0000256" key="8">
    <source>
        <dbReference type="ARBA" id="ARBA00023242"/>
    </source>
</evidence>
<sequence length="78" mass="8702">MDSQPPSDGHLIDIVDNEWRLDELPNDQILVPSEKLPDPEADTADAHLTLTEQEQKWNDLALSSIVPELAVNDQTVNT</sequence>
<keyword evidence="7" id="KW-0833">Ubl conjugation pathway</keyword>
<dbReference type="EMBL" id="UFQS01002630">
    <property type="protein sequence ID" value="SSX14405.1"/>
    <property type="molecule type" value="Genomic_DNA"/>
</dbReference>
<dbReference type="PANTHER" id="PTHR28672:SF1">
    <property type="entry name" value="ANAPHASE-PROMOTING COMPLEX SUBUNIT 13"/>
    <property type="match status" value="1"/>
</dbReference>
<comment type="similarity">
    <text evidence="3">Belongs to the APC13 family.</text>
</comment>
<evidence type="ECO:0000256" key="3">
    <source>
        <dbReference type="ARBA" id="ARBA00006940"/>
    </source>
</evidence>
<accession>A0A336LCX2</accession>
<comment type="pathway">
    <text evidence="2">Protein modification; protein ubiquitination.</text>
</comment>
<dbReference type="GO" id="GO:0005680">
    <property type="term" value="C:anaphase-promoting complex"/>
    <property type="evidence" value="ECO:0007669"/>
    <property type="project" value="InterPro"/>
</dbReference>
<dbReference type="PANTHER" id="PTHR28672">
    <property type="entry name" value="ANAPHASE-PROMOTING COMPLEX SUBUNIT 13"/>
    <property type="match status" value="1"/>
</dbReference>
<reference evidence="13" key="2">
    <citation type="submission" date="2018-07" db="EMBL/GenBank/DDBJ databases">
        <authorList>
            <person name="Quirk P.G."/>
            <person name="Krulwich T.A."/>
        </authorList>
    </citation>
    <scope>NUCLEOTIDE SEQUENCE</scope>
</reference>
<gene>
    <name evidence="12" type="primary">CSON006980</name>
</gene>
<evidence type="ECO:0000256" key="1">
    <source>
        <dbReference type="ARBA" id="ARBA00004123"/>
    </source>
</evidence>
<organism evidence="12">
    <name type="scientific">Culicoides sonorensis</name>
    <name type="common">Biting midge</name>
    <dbReference type="NCBI Taxonomy" id="179676"/>
    <lineage>
        <taxon>Eukaryota</taxon>
        <taxon>Metazoa</taxon>
        <taxon>Ecdysozoa</taxon>
        <taxon>Arthropoda</taxon>
        <taxon>Hexapoda</taxon>
        <taxon>Insecta</taxon>
        <taxon>Pterygota</taxon>
        <taxon>Neoptera</taxon>
        <taxon>Endopterygota</taxon>
        <taxon>Diptera</taxon>
        <taxon>Nematocera</taxon>
        <taxon>Chironomoidea</taxon>
        <taxon>Ceratopogonidae</taxon>
        <taxon>Ceratopogoninae</taxon>
        <taxon>Culicoides</taxon>
        <taxon>Monoculicoides</taxon>
    </lineage>
</organism>
<dbReference type="VEuPathDB" id="VectorBase:CSON006980"/>
<dbReference type="Pfam" id="PF05839">
    <property type="entry name" value="Apc13p"/>
    <property type="match status" value="1"/>
</dbReference>
<dbReference type="InterPro" id="IPR008401">
    <property type="entry name" value="Apc13"/>
</dbReference>
<evidence type="ECO:0000256" key="6">
    <source>
        <dbReference type="ARBA" id="ARBA00022776"/>
    </source>
</evidence>
<comment type="function">
    <text evidence="11">Component of the anaphase promoting complex/cyclosome (APC/C), a cell cycle-regulated E3 ubiquitin ligase that controls progression through mitosis and the G1 phase of the cell cycle. The APC/C complex acts by mediating ubiquitination and subsequent degradation of target proteins: it mainly mediates the formation of 'Lys-11'-linked polyubiquitin chains and, to a lower extent, the formation of 'Lys-48'- and 'Lys-63'-linked polyubiquitin chains. The APC/C complex catalyzes assembly of branched 'Lys-11'-/'Lys-48'-linked branched ubiquitin chains on target proteins.</text>
</comment>
<reference evidence="12" key="1">
    <citation type="submission" date="2018-04" db="EMBL/GenBank/DDBJ databases">
        <authorList>
            <person name="Go L.Y."/>
            <person name="Mitchell J.A."/>
        </authorList>
    </citation>
    <scope>NUCLEOTIDE SEQUENCE</scope>
    <source>
        <tissue evidence="12">Whole organism</tissue>
    </source>
</reference>
<dbReference type="AlphaFoldDB" id="A0A336LCX2"/>
<evidence type="ECO:0000313" key="13">
    <source>
        <dbReference type="EMBL" id="SSX33815.1"/>
    </source>
</evidence>